<organism evidence="2">
    <name type="scientific">viral metagenome</name>
    <dbReference type="NCBI Taxonomy" id="1070528"/>
    <lineage>
        <taxon>unclassified sequences</taxon>
        <taxon>metagenomes</taxon>
        <taxon>organismal metagenomes</taxon>
    </lineage>
</organism>
<comment type="caution">
    <text evidence="2">The sequence shown here is derived from an EMBL/GenBank/DDBJ whole genome shotgun (WGS) entry which is preliminary data.</text>
</comment>
<dbReference type="InterPro" id="IPR001795">
    <property type="entry name" value="RNA-dir_pol_luteovirus"/>
</dbReference>
<keyword evidence="2" id="KW-0696">RNA-directed RNA polymerase</keyword>
<dbReference type="InterPro" id="IPR043502">
    <property type="entry name" value="DNA/RNA_pol_sf"/>
</dbReference>
<proteinExistence type="predicted"/>
<dbReference type="GO" id="GO:0000166">
    <property type="term" value="F:nucleotide binding"/>
    <property type="evidence" value="ECO:0007669"/>
    <property type="project" value="UniProtKB-KW"/>
</dbReference>
<protein>
    <submittedName>
        <fullName evidence="2">RNA-dependent RNA polymerase</fullName>
    </submittedName>
</protein>
<dbReference type="GO" id="GO:0006351">
    <property type="term" value="P:DNA-templated transcription"/>
    <property type="evidence" value="ECO:0007669"/>
    <property type="project" value="InterPro"/>
</dbReference>
<dbReference type="EMBL" id="BLWB01000016">
    <property type="protein sequence ID" value="GFM95136.1"/>
    <property type="molecule type" value="Genomic_RNA"/>
</dbReference>
<reference evidence="2" key="1">
    <citation type="submission" date="2020-05" db="EMBL/GenBank/DDBJ databases">
        <title>Diverged and active partitiviruses in Lichen.</title>
        <authorList>
            <person name="Urayama S."/>
            <person name="Doi N."/>
            <person name="Kondo F."/>
            <person name="Chiba Y."/>
            <person name="Takaki Y."/>
            <person name="Hirai M."/>
            <person name="Minegishi Y."/>
            <person name="Hagiwara D."/>
            <person name="Nunoura T."/>
        </authorList>
    </citation>
    <scope>NUCLEOTIDE SEQUENCE</scope>
</reference>
<dbReference type="SUPFAM" id="SSF56672">
    <property type="entry name" value="DNA/RNA polymerases"/>
    <property type="match status" value="1"/>
</dbReference>
<evidence type="ECO:0000313" key="2">
    <source>
        <dbReference type="EMBL" id="GFM95136.1"/>
    </source>
</evidence>
<gene>
    <name evidence="2" type="ORF">MMARV_C016P2</name>
</gene>
<dbReference type="GO" id="GO:0003723">
    <property type="term" value="F:RNA binding"/>
    <property type="evidence" value="ECO:0007669"/>
    <property type="project" value="InterPro"/>
</dbReference>
<accession>A0A6L2ZJB4</accession>
<dbReference type="GO" id="GO:0003968">
    <property type="term" value="F:RNA-directed RNA polymerase activity"/>
    <property type="evidence" value="ECO:0007669"/>
    <property type="project" value="UniProtKB-KW"/>
</dbReference>
<dbReference type="Pfam" id="PF02123">
    <property type="entry name" value="RdRP_4"/>
    <property type="match status" value="1"/>
</dbReference>
<sequence>MSGREYKGFNFSVLFRKHQLNQVPKTLAQSVAAQILLHPKPDAINLRVPPLVEVSELFDHTDGLFVKAGLGIEWLKTYVGTPERSLAHQRLGSVRMAGGLHQWTYFNNYGTTPTASCATRVLQLLGNVYPITDNNDLGTFTEYDTGAGKRGDPYKLGMLYAHLCNYLNLSWHPKYMIPIQLGAESDLTDLEKIRVITKRAQKDFPLAKVLIFLGGKSHVSYMLKTDFLTEQLELAQMFSSATRYSTGKGGSALNGTRVDQELLESYPPASGRAGARVHLDLRTVLKTLKLNSQYALRYMLHKYRNRNNWEEIIVSTFLLVPHLVQPAGDYLTFFLLNNAEIWMRLNFVEAVKWLKQVHGFVRIQQRLPGYGLCALRVSDLREMSDLLYGLDTLGGRSELFTLDFPAEAIMRAVDPVIRGVPKLNEQQGLLEFDTQAFERYEDEAVKEAVDSVLQDDIPLESFAHWYSRRMFWAASGGAPGAKISWQDATASQTSDAKEEKLRLNKRGALLAIPEKHYKAILEKALVPVQWSVKAIKYEPGKLRSILNTSMELYIFQGYLLDHFDAHVRSNTWYASANSGLSRLSAHTRRLEKLARNVGLMWDFADFNINHTFSGQKKVLAEVVHQLINRASKNGSPLERAAATSDMIRIKDWLLKARDTTFVVDNDSKLVLQVVRSLQSGERATSFINSMRNEVDHLITRRVGLQLFKEDLSPDPGDKSGDDVFLTTNEMRKAILMCVLYNLCGFAGQVSKILVSYPDLHGSRGEFLKYAYDSSSNTVRGYPLRALSGVVHGEFFHDPIISPAERGATLIEQHAKLKRRGINLPENLLNEQLKQATRIVYTEGKRKHEVVVPQELIYTPAALGGVGVTMTATGTLVSDHLRQARLLREVLASDPVPAIVIPSGEGKTTLSQYYPNVFVDHDAVLDSEFGELRATAQSTGDWSTLNKYLRNKAVGVPGVLLTWSPETVPQDAVCIGAIMLRQPSKLRANVANRRAIMAYKNLHKRFSLTLVDSHNEIVNLAILKVMEYYAARQYSRVRFVDTDGNVGKMPQLSLGSLNASSVLKKAKTSIIDYSSLHRYGAEHVVDQVNEDILGSGLTAALPKKILSTAIAKQAKDLDEYLNRHTFQTFIPPKVKLEQSVVMLNMGSIVREHLSTTKDHRKRFTIADYPAVTHFKHHYNSLVTMIRPAGFSSGVSLSLAIDAQIPQFVSGKLGKLYRFINVAVGNLRTGSTKEADAMSKLLKWLHATSALMSSVQHSSDMIYKYVAGDLSLYPMSAPHLSPELNSIARDLALHYFEHYLIHLLVMDELYVQELITILDDIAIVVILKILQELCPGFIIRD</sequence>
<evidence type="ECO:0000256" key="1">
    <source>
        <dbReference type="ARBA" id="ARBA00022741"/>
    </source>
</evidence>
<keyword evidence="1" id="KW-0547">Nucleotide-binding</keyword>
<keyword evidence="2" id="KW-0808">Transferase</keyword>
<keyword evidence="2" id="KW-0548">Nucleotidyltransferase</keyword>
<name>A0A6L2ZJB4_9ZZZZ</name>